<dbReference type="EMBL" id="JACCFH010000001">
    <property type="protein sequence ID" value="NYG32571.1"/>
    <property type="molecule type" value="Genomic_DNA"/>
</dbReference>
<accession>A0A7Y9QW76</accession>
<dbReference type="Proteomes" id="UP000518288">
    <property type="component" value="Unassembled WGS sequence"/>
</dbReference>
<name>A0A7Y9QW76_9BURK</name>
<dbReference type="AlphaFoldDB" id="A0A7Y9QW76"/>
<evidence type="ECO:0000313" key="1">
    <source>
        <dbReference type="EMBL" id="NYG32571.1"/>
    </source>
</evidence>
<dbReference type="RefSeq" id="WP_179633451.1">
    <property type="nucleotide sequence ID" value="NZ_JACCFH010000001.1"/>
</dbReference>
<keyword evidence="2" id="KW-1185">Reference proteome</keyword>
<proteinExistence type="predicted"/>
<comment type="caution">
    <text evidence="1">The sequence shown here is derived from an EMBL/GenBank/DDBJ whole genome shotgun (WGS) entry which is preliminary data.</text>
</comment>
<organism evidence="1 2">
    <name type="scientific">Sphaerotilus montanus</name>
    <dbReference type="NCBI Taxonomy" id="522889"/>
    <lineage>
        <taxon>Bacteria</taxon>
        <taxon>Pseudomonadati</taxon>
        <taxon>Pseudomonadota</taxon>
        <taxon>Betaproteobacteria</taxon>
        <taxon>Burkholderiales</taxon>
        <taxon>Sphaerotilaceae</taxon>
        <taxon>Sphaerotilus</taxon>
    </lineage>
</organism>
<reference evidence="1 2" key="1">
    <citation type="submission" date="2020-07" db="EMBL/GenBank/DDBJ databases">
        <title>Genomic Encyclopedia of Archaeal and Bacterial Type Strains, Phase II (KMG-II): from individual species to whole genera.</title>
        <authorList>
            <person name="Goeker M."/>
        </authorList>
    </citation>
    <scope>NUCLEOTIDE SEQUENCE [LARGE SCALE GENOMIC DNA]</scope>
    <source>
        <strain evidence="1 2">DSM 21226</strain>
    </source>
</reference>
<sequence length="55" mass="5604">MSLTAPAVTRVQAFMARSAGEKAVAWSPSSSRACGSKPKAADCALMCSVAAQHHA</sequence>
<gene>
    <name evidence="1" type="ORF">BDD16_001557</name>
</gene>
<evidence type="ECO:0000313" key="2">
    <source>
        <dbReference type="Proteomes" id="UP000518288"/>
    </source>
</evidence>
<protein>
    <submittedName>
        <fullName evidence="1">Phage-related protein</fullName>
    </submittedName>
</protein>